<protein>
    <submittedName>
        <fullName evidence="1">Uncharacterized protein</fullName>
    </submittedName>
</protein>
<dbReference type="HOGENOM" id="CLU_2921754_0_0_6"/>
<gene>
    <name evidence="1" type="ORF">XBO1_2440008</name>
</gene>
<sequence>MATSSIPASHVCAQRNDLNPTFIEGYNGGSAVLAYCFTEKTQGGCRITVSGQQKVNRLTVS</sequence>
<organism evidence="1 2">
    <name type="scientific">Xenorhabdus bovienii str. oregonense</name>
    <dbReference type="NCBI Taxonomy" id="1398202"/>
    <lineage>
        <taxon>Bacteria</taxon>
        <taxon>Pseudomonadati</taxon>
        <taxon>Pseudomonadota</taxon>
        <taxon>Gammaproteobacteria</taxon>
        <taxon>Enterobacterales</taxon>
        <taxon>Morganellaceae</taxon>
        <taxon>Xenorhabdus</taxon>
    </lineage>
</organism>
<dbReference type="AlphaFoldDB" id="A0A077P6N3"/>
<comment type="caution">
    <text evidence="1">The sequence shown here is derived from an EMBL/GenBank/DDBJ whole genome shotgun (WGS) entry which is preliminary data.</text>
</comment>
<reference evidence="1" key="1">
    <citation type="submission" date="2013-07" db="EMBL/GenBank/DDBJ databases">
        <title>Sub-species coevolution in mutualistic symbiosis.</title>
        <authorList>
            <person name="Murfin K."/>
            <person name="Klassen J."/>
            <person name="Lee M."/>
            <person name="Forst S."/>
            <person name="Stock P."/>
            <person name="Goodrich-Blair H."/>
        </authorList>
    </citation>
    <scope>NUCLEOTIDE SEQUENCE [LARGE SCALE GENOMIC DNA]</scope>
    <source>
        <strain evidence="1">Oregonense</strain>
    </source>
</reference>
<dbReference type="EMBL" id="CBSX010000162">
    <property type="protein sequence ID" value="CDH06775.1"/>
    <property type="molecule type" value="Genomic_DNA"/>
</dbReference>
<accession>A0A077P6N3</accession>
<dbReference type="Proteomes" id="UP000028483">
    <property type="component" value="Unassembled WGS sequence"/>
</dbReference>
<evidence type="ECO:0000313" key="2">
    <source>
        <dbReference type="Proteomes" id="UP000028483"/>
    </source>
</evidence>
<name>A0A077P6N3_XENBV</name>
<proteinExistence type="predicted"/>
<evidence type="ECO:0000313" key="1">
    <source>
        <dbReference type="EMBL" id="CDH06775.1"/>
    </source>
</evidence>